<dbReference type="Proteomes" id="UP000030854">
    <property type="component" value="Unassembled WGS sequence"/>
</dbReference>
<protein>
    <recommendedName>
        <fullName evidence="7">Signal recognition particle subunit SRP14</fullName>
    </recommendedName>
    <alternativeName>
        <fullName evidence="7">Signal recognition particle 14 kDa protein</fullName>
    </alternativeName>
</protein>
<dbReference type="GO" id="GO:0008312">
    <property type="term" value="F:7S RNA binding"/>
    <property type="evidence" value="ECO:0007669"/>
    <property type="project" value="UniProtKB-UniRule"/>
</dbReference>
<proteinExistence type="inferred from homology"/>
<evidence type="ECO:0000313" key="8">
    <source>
        <dbReference type="EMBL" id="KHJ31755.1"/>
    </source>
</evidence>
<evidence type="ECO:0000256" key="3">
    <source>
        <dbReference type="ARBA" id="ARBA00022490"/>
    </source>
</evidence>
<evidence type="ECO:0000256" key="5">
    <source>
        <dbReference type="ARBA" id="ARBA00023135"/>
    </source>
</evidence>
<comment type="subcellular location">
    <subcellularLocation>
        <location evidence="1 7">Cytoplasm</location>
    </subcellularLocation>
</comment>
<keyword evidence="4 7" id="KW-0694">RNA-binding</keyword>
<name>A0A0B1P363_UNCNE</name>
<evidence type="ECO:0000256" key="6">
    <source>
        <dbReference type="ARBA" id="ARBA00023274"/>
    </source>
</evidence>
<dbReference type="STRING" id="52586.A0A0B1P363"/>
<evidence type="ECO:0000256" key="7">
    <source>
        <dbReference type="RuleBase" id="RU368100"/>
    </source>
</evidence>
<accession>A0A0B1P363</accession>
<evidence type="ECO:0000256" key="1">
    <source>
        <dbReference type="ARBA" id="ARBA00004496"/>
    </source>
</evidence>
<comment type="similarity">
    <text evidence="2 7">Belongs to the SRP14 family.</text>
</comment>
<gene>
    <name evidence="8" type="ORF">EV44_g6395</name>
</gene>
<comment type="subunit">
    <text evidence="7">Component of a fungal signal recognition particle (SRP) complex that consists of a 7SL RNA molecule (scR1) and at least six protein subunits: SRP72, SRP68, SRP54, SEC65, SRP21 and SRP14.</text>
</comment>
<evidence type="ECO:0000313" key="9">
    <source>
        <dbReference type="Proteomes" id="UP000030854"/>
    </source>
</evidence>
<keyword evidence="3 7" id="KW-0963">Cytoplasm</keyword>
<sequence length="143" mass="16247">MKGYQLSHEDFFIRLTALFDACRDKNHGSVFLTQKRLSYGQNVELPEASGSLPFNDLNLSKSLPILIRATNGRSSRSLTPKIKLSTVVEANDLNNFFARYMEICKLGTNKMKKRDRTKAKEKLKVKRKQIAAASKITVKNEPK</sequence>
<dbReference type="InterPro" id="IPR003210">
    <property type="entry name" value="Signal_recog_particle_SRP14"/>
</dbReference>
<keyword evidence="9" id="KW-1185">Reference proteome</keyword>
<comment type="caution">
    <text evidence="8">The sequence shown here is derived from an EMBL/GenBank/DDBJ whole genome shotgun (WGS) entry which is preliminary data.</text>
</comment>
<dbReference type="OMA" id="NAPNPKT"/>
<dbReference type="Gene3D" id="3.30.720.10">
    <property type="entry name" value="Signal recognition particle alu RNA binding heterodimer, srp9/1"/>
    <property type="match status" value="1"/>
</dbReference>
<keyword evidence="6 7" id="KW-0687">Ribonucleoprotein</keyword>
<organism evidence="8 9">
    <name type="scientific">Uncinula necator</name>
    <name type="common">Grape powdery mildew</name>
    <dbReference type="NCBI Taxonomy" id="52586"/>
    <lineage>
        <taxon>Eukaryota</taxon>
        <taxon>Fungi</taxon>
        <taxon>Dikarya</taxon>
        <taxon>Ascomycota</taxon>
        <taxon>Pezizomycotina</taxon>
        <taxon>Leotiomycetes</taxon>
        <taxon>Erysiphales</taxon>
        <taxon>Erysiphaceae</taxon>
        <taxon>Erysiphe</taxon>
    </lineage>
</organism>
<keyword evidence="5 7" id="KW-0733">Signal recognition particle</keyword>
<dbReference type="InterPro" id="IPR009018">
    <property type="entry name" value="Signal_recog_particle_SRP9/14"/>
</dbReference>
<dbReference type="EMBL" id="JNVN01002607">
    <property type="protein sequence ID" value="KHJ31755.1"/>
    <property type="molecule type" value="Genomic_DNA"/>
</dbReference>
<reference evidence="8 9" key="1">
    <citation type="journal article" date="2014" name="BMC Genomics">
        <title>Adaptive genomic structural variation in the grape powdery mildew pathogen, Erysiphe necator.</title>
        <authorList>
            <person name="Jones L."/>
            <person name="Riaz S."/>
            <person name="Morales-Cruz A."/>
            <person name="Amrine K.C."/>
            <person name="McGuire B."/>
            <person name="Gubler W.D."/>
            <person name="Walker M.A."/>
            <person name="Cantu D."/>
        </authorList>
    </citation>
    <scope>NUCLEOTIDE SEQUENCE [LARGE SCALE GENOMIC DNA]</scope>
    <source>
        <strain evidence="9">c</strain>
    </source>
</reference>
<dbReference type="PANTHER" id="PTHR12013">
    <property type="entry name" value="SIGNAL RECOGNITION PARTICLE 14 KD PROTEIN"/>
    <property type="match status" value="1"/>
</dbReference>
<dbReference type="GO" id="GO:0030942">
    <property type="term" value="F:endoplasmic reticulum signal peptide binding"/>
    <property type="evidence" value="ECO:0007669"/>
    <property type="project" value="UniProtKB-UniRule"/>
</dbReference>
<dbReference type="HOGENOM" id="CLU_094309_1_0_1"/>
<dbReference type="AlphaFoldDB" id="A0A0B1P363"/>
<dbReference type="GO" id="GO:0006614">
    <property type="term" value="P:SRP-dependent cotranslational protein targeting to membrane"/>
    <property type="evidence" value="ECO:0007669"/>
    <property type="project" value="UniProtKB-UniRule"/>
</dbReference>
<dbReference type="GO" id="GO:0005786">
    <property type="term" value="C:signal recognition particle, endoplasmic reticulum targeting"/>
    <property type="evidence" value="ECO:0007669"/>
    <property type="project" value="UniProtKB-UniRule"/>
</dbReference>
<dbReference type="Pfam" id="PF02290">
    <property type="entry name" value="SRP14"/>
    <property type="match status" value="1"/>
</dbReference>
<evidence type="ECO:0000256" key="4">
    <source>
        <dbReference type="ARBA" id="ARBA00022884"/>
    </source>
</evidence>
<dbReference type="SUPFAM" id="SSF54762">
    <property type="entry name" value="Signal recognition particle alu RNA binding heterodimer, SRP9/14"/>
    <property type="match status" value="1"/>
</dbReference>
<evidence type="ECO:0000256" key="2">
    <source>
        <dbReference type="ARBA" id="ARBA00010349"/>
    </source>
</evidence>
<comment type="function">
    <text evidence="7">Component of the signal recognition particle (SRP) complex, a ribonucleoprotein complex that mediates the cotranslational targeting of secretory and membrane proteins to the endoplasmic reticulum (ER).</text>
</comment>